<evidence type="ECO:0000256" key="1">
    <source>
        <dbReference type="ARBA" id="ARBA00004334"/>
    </source>
</evidence>
<keyword evidence="9" id="KW-1185">Reference proteome</keyword>
<evidence type="ECO:0000256" key="4">
    <source>
        <dbReference type="ARBA" id="ARBA00022946"/>
    </source>
</evidence>
<evidence type="ECO:0000256" key="7">
    <source>
        <dbReference type="ARBA" id="ARBA00035649"/>
    </source>
</evidence>
<evidence type="ECO:0000256" key="2">
    <source>
        <dbReference type="ARBA" id="ARBA00022528"/>
    </source>
</evidence>
<dbReference type="GO" id="GO:0009535">
    <property type="term" value="C:chloroplast thylakoid membrane"/>
    <property type="evidence" value="ECO:0007669"/>
    <property type="project" value="UniProtKB-SubCell"/>
</dbReference>
<dbReference type="Proteomes" id="UP000231279">
    <property type="component" value="Unassembled WGS sequence"/>
</dbReference>
<organism evidence="8 9">
    <name type="scientific">Handroanthus impetiginosus</name>
    <dbReference type="NCBI Taxonomy" id="429701"/>
    <lineage>
        <taxon>Eukaryota</taxon>
        <taxon>Viridiplantae</taxon>
        <taxon>Streptophyta</taxon>
        <taxon>Embryophyta</taxon>
        <taxon>Tracheophyta</taxon>
        <taxon>Spermatophyta</taxon>
        <taxon>Magnoliopsida</taxon>
        <taxon>eudicotyledons</taxon>
        <taxon>Gunneridae</taxon>
        <taxon>Pentapetalae</taxon>
        <taxon>asterids</taxon>
        <taxon>lamiids</taxon>
        <taxon>Lamiales</taxon>
        <taxon>Bignoniaceae</taxon>
        <taxon>Crescentiina</taxon>
        <taxon>Tabebuia alliance</taxon>
        <taxon>Handroanthus</taxon>
    </lineage>
</organism>
<protein>
    <recommendedName>
        <fullName evidence="10">PsbQ-like protein 3, chloroplastic</fullName>
    </recommendedName>
</protein>
<dbReference type="PANTHER" id="PTHR33399:SF6">
    <property type="entry name" value="PSBQ-LIKE PROTEIN 3, CHLOROPLASTIC"/>
    <property type="match status" value="1"/>
</dbReference>
<accession>A0A2G9H548</accession>
<keyword evidence="5" id="KW-0793">Thylakoid</keyword>
<dbReference type="GO" id="GO:0009654">
    <property type="term" value="C:photosystem II oxygen evolving complex"/>
    <property type="evidence" value="ECO:0007669"/>
    <property type="project" value="InterPro"/>
</dbReference>
<gene>
    <name evidence="8" type="ORF">CDL12_14766</name>
</gene>
<evidence type="ECO:0000256" key="5">
    <source>
        <dbReference type="ARBA" id="ARBA00023078"/>
    </source>
</evidence>
<dbReference type="EMBL" id="NKXS01002651">
    <property type="protein sequence ID" value="PIN12613.1"/>
    <property type="molecule type" value="Genomic_DNA"/>
</dbReference>
<evidence type="ECO:0000256" key="6">
    <source>
        <dbReference type="ARBA" id="ARBA00023136"/>
    </source>
</evidence>
<evidence type="ECO:0000313" key="8">
    <source>
        <dbReference type="EMBL" id="PIN12613.1"/>
    </source>
</evidence>
<dbReference type="PANTHER" id="PTHR33399">
    <property type="entry name" value="OXYGEN-EVOLVING ENHANCER PROTEIN 3-1, CHLOROPLASTIC"/>
    <property type="match status" value="1"/>
</dbReference>
<keyword evidence="2" id="KW-0150">Chloroplast</keyword>
<dbReference type="GO" id="GO:0009767">
    <property type="term" value="P:photosynthetic electron transport chain"/>
    <property type="evidence" value="ECO:0007669"/>
    <property type="project" value="TreeGrafter"/>
</dbReference>
<dbReference type="Pfam" id="PF05757">
    <property type="entry name" value="PsbQ"/>
    <property type="match status" value="1"/>
</dbReference>
<proteinExistence type="inferred from homology"/>
<dbReference type="GO" id="GO:0019898">
    <property type="term" value="C:extrinsic component of membrane"/>
    <property type="evidence" value="ECO:0007669"/>
    <property type="project" value="InterPro"/>
</dbReference>
<keyword evidence="4" id="KW-0809">Transit peptide</keyword>
<dbReference type="GO" id="GO:0005509">
    <property type="term" value="F:calcium ion binding"/>
    <property type="evidence" value="ECO:0007669"/>
    <property type="project" value="InterPro"/>
</dbReference>
<sequence>MKICIIHQRMATTPSLLQTLNPPIKPHRTTTSTTAVAAVARRSSIILTSLFLSTQPIFTNPGTAFDFRLTVPDQTIEEARSGIESHAQSLLKVKDLLMAESWKEAQKSLRKSSSLLKQDIYTIIQAKPSSERPRLRKLYADLFNGVTKLDYAARDKDRIRVWDCYESIVSSLDGILSRI</sequence>
<comment type="subcellular location">
    <subcellularLocation>
        <location evidence="1">Plastid</location>
        <location evidence="1">Chloroplast thylakoid membrane</location>
    </subcellularLocation>
</comment>
<dbReference type="SUPFAM" id="SSF101112">
    <property type="entry name" value="Oxygen-evolving enhancer protein 3"/>
    <property type="match status" value="1"/>
</dbReference>
<evidence type="ECO:0008006" key="10">
    <source>
        <dbReference type="Google" id="ProtNLM"/>
    </source>
</evidence>
<dbReference type="Gene3D" id="1.20.120.290">
    <property type="entry name" value="Oxygen-evolving enhancer protein 3 (PsbQ), four-helix up-down bundle"/>
    <property type="match status" value="1"/>
</dbReference>
<keyword evidence="3" id="KW-0934">Plastid</keyword>
<reference evidence="9" key="1">
    <citation type="journal article" date="2018" name="Gigascience">
        <title>Genome assembly of the Pink Ipe (Handroanthus impetiginosus, Bignoniaceae), a highly valued, ecologically keystone Neotropical timber forest tree.</title>
        <authorList>
            <person name="Silva-Junior O.B."/>
            <person name="Grattapaglia D."/>
            <person name="Novaes E."/>
            <person name="Collevatti R.G."/>
        </authorList>
    </citation>
    <scope>NUCLEOTIDE SEQUENCE [LARGE SCALE GENOMIC DNA]</scope>
    <source>
        <strain evidence="9">cv. UFG-1</strain>
    </source>
</reference>
<evidence type="ECO:0000313" key="9">
    <source>
        <dbReference type="Proteomes" id="UP000231279"/>
    </source>
</evidence>
<dbReference type="InterPro" id="IPR023222">
    <property type="entry name" value="PsbQ-like_dom_sf"/>
</dbReference>
<name>A0A2G9H548_9LAMI</name>
<dbReference type="AlphaFoldDB" id="A0A2G9H548"/>
<evidence type="ECO:0000256" key="3">
    <source>
        <dbReference type="ARBA" id="ARBA00022640"/>
    </source>
</evidence>
<dbReference type="FunFam" id="1.20.120.290:FF:000004">
    <property type="entry name" value="Oxygen-evolving enhancer protein 3"/>
    <property type="match status" value="1"/>
</dbReference>
<dbReference type="InterPro" id="IPR054099">
    <property type="entry name" value="PSII_PsbQ_pln"/>
</dbReference>
<dbReference type="InterPro" id="IPR008797">
    <property type="entry name" value="PSII_PsbQ"/>
</dbReference>
<comment type="caution">
    <text evidence="8">The sequence shown here is derived from an EMBL/GenBank/DDBJ whole genome shotgun (WGS) entry which is preliminary data.</text>
</comment>
<keyword evidence="6" id="KW-0472">Membrane</keyword>
<dbReference type="STRING" id="429701.A0A2G9H548"/>
<dbReference type="OrthoDB" id="667835at2759"/>
<comment type="similarity">
    <text evidence="7">Belongs to the PsbQ family.</text>
</comment>